<evidence type="ECO:0000256" key="1">
    <source>
        <dbReference type="SAM" id="MobiDB-lite"/>
    </source>
</evidence>
<evidence type="ECO:0000313" key="3">
    <source>
        <dbReference type="Proteomes" id="UP000799778"/>
    </source>
</evidence>
<dbReference type="GeneID" id="54284696"/>
<keyword evidence="3" id="KW-1185">Reference proteome</keyword>
<dbReference type="OrthoDB" id="3799784at2759"/>
<feature type="compositionally biased region" description="Polar residues" evidence="1">
    <location>
        <begin position="1"/>
        <end position="11"/>
    </location>
</feature>
<gene>
    <name evidence="2" type="ORF">BU24DRAFT_419771</name>
</gene>
<dbReference type="EMBL" id="ML978067">
    <property type="protein sequence ID" value="KAF2020196.1"/>
    <property type="molecule type" value="Genomic_DNA"/>
</dbReference>
<accession>A0A6A5Y4L3</accession>
<reference evidence="2" key="1">
    <citation type="journal article" date="2020" name="Stud. Mycol.">
        <title>101 Dothideomycetes genomes: a test case for predicting lifestyles and emergence of pathogens.</title>
        <authorList>
            <person name="Haridas S."/>
            <person name="Albert R."/>
            <person name="Binder M."/>
            <person name="Bloem J."/>
            <person name="Labutti K."/>
            <person name="Salamov A."/>
            <person name="Andreopoulos B."/>
            <person name="Baker S."/>
            <person name="Barry K."/>
            <person name="Bills G."/>
            <person name="Bluhm B."/>
            <person name="Cannon C."/>
            <person name="Castanera R."/>
            <person name="Culley D."/>
            <person name="Daum C."/>
            <person name="Ezra D."/>
            <person name="Gonzalez J."/>
            <person name="Henrissat B."/>
            <person name="Kuo A."/>
            <person name="Liang C."/>
            <person name="Lipzen A."/>
            <person name="Lutzoni F."/>
            <person name="Magnuson J."/>
            <person name="Mondo S."/>
            <person name="Nolan M."/>
            <person name="Ohm R."/>
            <person name="Pangilinan J."/>
            <person name="Park H.-J."/>
            <person name="Ramirez L."/>
            <person name="Alfaro M."/>
            <person name="Sun H."/>
            <person name="Tritt A."/>
            <person name="Yoshinaga Y."/>
            <person name="Zwiers L.-H."/>
            <person name="Turgeon B."/>
            <person name="Goodwin S."/>
            <person name="Spatafora J."/>
            <person name="Crous P."/>
            <person name="Grigoriev I."/>
        </authorList>
    </citation>
    <scope>NUCLEOTIDE SEQUENCE</scope>
    <source>
        <strain evidence="2">CBS 175.79</strain>
    </source>
</reference>
<dbReference type="RefSeq" id="XP_033388535.1">
    <property type="nucleotide sequence ID" value="XM_033527299.1"/>
</dbReference>
<dbReference type="Proteomes" id="UP000799778">
    <property type="component" value="Unassembled WGS sequence"/>
</dbReference>
<dbReference type="AlphaFoldDB" id="A0A6A5Y4L3"/>
<protein>
    <submittedName>
        <fullName evidence="2">Uncharacterized protein</fullName>
    </submittedName>
</protein>
<feature type="region of interest" description="Disordered" evidence="1">
    <location>
        <begin position="1"/>
        <end position="134"/>
    </location>
</feature>
<sequence length="162" mass="17581">MSRTMVEQSPLPSMPSIERPKTPSTSSPNTPPDEYDLPLKYSEPLYTEIRLDLPPFPKLPSSSTSKSRSRAHTITSFLPSHRRSGSSPPAVPTTSPPRKSKPPPSDSGNKGDSSLMKLGRSSRQGKKRSTTIGALAVAPAVMILKAELFTPQERKDDGSGRR</sequence>
<name>A0A6A5Y4L3_9PLEO</name>
<organism evidence="2 3">
    <name type="scientific">Aaosphaeria arxii CBS 175.79</name>
    <dbReference type="NCBI Taxonomy" id="1450172"/>
    <lineage>
        <taxon>Eukaryota</taxon>
        <taxon>Fungi</taxon>
        <taxon>Dikarya</taxon>
        <taxon>Ascomycota</taxon>
        <taxon>Pezizomycotina</taxon>
        <taxon>Dothideomycetes</taxon>
        <taxon>Pleosporomycetidae</taxon>
        <taxon>Pleosporales</taxon>
        <taxon>Pleosporales incertae sedis</taxon>
        <taxon>Aaosphaeria</taxon>
    </lineage>
</organism>
<proteinExistence type="predicted"/>
<evidence type="ECO:0000313" key="2">
    <source>
        <dbReference type="EMBL" id="KAF2020196.1"/>
    </source>
</evidence>